<accession>A0ACC0N8R9</accession>
<proteinExistence type="predicted"/>
<protein>
    <submittedName>
        <fullName evidence="1">Uncharacterized protein</fullName>
    </submittedName>
</protein>
<sequence>MFGPGKSVDTASTVQFEPGALAEGVVHGLRERSSRAWVATAYAIPITSRYAPELLGYKPTYMSYLKKRPRQQGVPRAGRGHSQGQGSGAGRGGGSGGSTFDTKGSNSGP</sequence>
<comment type="caution">
    <text evidence="1">The sequence shown here is derived from an EMBL/GenBank/DDBJ whole genome shotgun (WGS) entry which is preliminary data.</text>
</comment>
<name>A0ACC0N8R9_RHOML</name>
<evidence type="ECO:0000313" key="1">
    <source>
        <dbReference type="EMBL" id="KAI8549137.1"/>
    </source>
</evidence>
<reference evidence="1" key="1">
    <citation type="submission" date="2022-02" db="EMBL/GenBank/DDBJ databases">
        <title>Plant Genome Project.</title>
        <authorList>
            <person name="Zhang R.-G."/>
        </authorList>
    </citation>
    <scope>NUCLEOTIDE SEQUENCE</scope>
    <source>
        <strain evidence="1">AT1</strain>
    </source>
</reference>
<dbReference type="Proteomes" id="UP001062846">
    <property type="component" value="Chromosome 6"/>
</dbReference>
<dbReference type="EMBL" id="CM046393">
    <property type="protein sequence ID" value="KAI8549137.1"/>
    <property type="molecule type" value="Genomic_DNA"/>
</dbReference>
<gene>
    <name evidence="1" type="ORF">RHMOL_Rhmol06G0003200</name>
</gene>
<evidence type="ECO:0000313" key="2">
    <source>
        <dbReference type="Proteomes" id="UP001062846"/>
    </source>
</evidence>
<organism evidence="1 2">
    <name type="scientific">Rhododendron molle</name>
    <name type="common">Chinese azalea</name>
    <name type="synonym">Azalea mollis</name>
    <dbReference type="NCBI Taxonomy" id="49168"/>
    <lineage>
        <taxon>Eukaryota</taxon>
        <taxon>Viridiplantae</taxon>
        <taxon>Streptophyta</taxon>
        <taxon>Embryophyta</taxon>
        <taxon>Tracheophyta</taxon>
        <taxon>Spermatophyta</taxon>
        <taxon>Magnoliopsida</taxon>
        <taxon>eudicotyledons</taxon>
        <taxon>Gunneridae</taxon>
        <taxon>Pentapetalae</taxon>
        <taxon>asterids</taxon>
        <taxon>Ericales</taxon>
        <taxon>Ericaceae</taxon>
        <taxon>Ericoideae</taxon>
        <taxon>Rhodoreae</taxon>
        <taxon>Rhododendron</taxon>
    </lineage>
</organism>
<keyword evidence="2" id="KW-1185">Reference proteome</keyword>